<organism evidence="1 2">
    <name type="scientific">Capnocytophaga periodontitidis</name>
    <dbReference type="NCBI Taxonomy" id="2795027"/>
    <lineage>
        <taxon>Bacteria</taxon>
        <taxon>Pseudomonadati</taxon>
        <taxon>Bacteroidota</taxon>
        <taxon>Flavobacteriia</taxon>
        <taxon>Flavobacteriales</taxon>
        <taxon>Flavobacteriaceae</taxon>
        <taxon>Capnocytophaga</taxon>
    </lineage>
</organism>
<name>A0ABS0SPJ8_9FLAO</name>
<dbReference type="Proteomes" id="UP000641139">
    <property type="component" value="Unassembled WGS sequence"/>
</dbReference>
<reference evidence="1 2" key="1">
    <citation type="journal article" date="2021" name="Int. J. Syst. Evol. Microbiol.">
        <title>Capnocytophaga periodontitidis sp. nov., isolated from subgingival plaque of periodontitis patient.</title>
        <authorList>
            <person name="Zhang Y."/>
            <person name="Qiao D."/>
            <person name="Shi W."/>
            <person name="Wu D."/>
            <person name="Cai M."/>
        </authorList>
    </citation>
    <scope>NUCLEOTIDE SEQUENCE [LARGE SCALE GENOMIC DNA]</scope>
    <source>
        <strain evidence="1 2">051621</strain>
    </source>
</reference>
<gene>
    <name evidence="1" type="ORF">I7X30_08910</name>
</gene>
<accession>A0ABS0SPJ8</accession>
<comment type="caution">
    <text evidence="1">The sequence shown here is derived from an EMBL/GenBank/DDBJ whole genome shotgun (WGS) entry which is preliminary data.</text>
</comment>
<dbReference type="PROSITE" id="PS51257">
    <property type="entry name" value="PROKAR_LIPOPROTEIN"/>
    <property type="match status" value="1"/>
</dbReference>
<dbReference type="EMBL" id="JAEFDC010000007">
    <property type="protein sequence ID" value="MBI1647174.1"/>
    <property type="molecule type" value="Genomic_DNA"/>
</dbReference>
<evidence type="ECO:0008006" key="3">
    <source>
        <dbReference type="Google" id="ProtNLM"/>
    </source>
</evidence>
<dbReference type="InterPro" id="IPR008969">
    <property type="entry name" value="CarboxyPept-like_regulatory"/>
</dbReference>
<sequence>MKIILFYLSVLFITIGCNNCQNTVDERIVIKEGWVVDTEGNPIDSVKVVNFKNEIMTYSDSKGYFKIESEKYKLHQKVFFQKDHYITDSIAYYINIERLGGLKPCIGIDTIVLKREEK</sequence>
<proteinExistence type="predicted"/>
<keyword evidence="2" id="KW-1185">Reference proteome</keyword>
<evidence type="ECO:0000313" key="1">
    <source>
        <dbReference type="EMBL" id="MBI1647174.1"/>
    </source>
</evidence>
<dbReference type="SUPFAM" id="SSF49464">
    <property type="entry name" value="Carboxypeptidase regulatory domain-like"/>
    <property type="match status" value="1"/>
</dbReference>
<protein>
    <recommendedName>
        <fullName evidence="3">Carboxypeptidase regulatory-like domain-containing protein</fullName>
    </recommendedName>
</protein>
<dbReference type="RefSeq" id="WP_198466809.1">
    <property type="nucleotide sequence ID" value="NZ_JAEFDC010000007.1"/>
</dbReference>
<evidence type="ECO:0000313" key="2">
    <source>
        <dbReference type="Proteomes" id="UP000641139"/>
    </source>
</evidence>